<dbReference type="EC" id="2.3.2.27" evidence="4"/>
<feature type="coiled-coil region" evidence="10">
    <location>
        <begin position="828"/>
        <end position="883"/>
    </location>
</feature>
<dbReference type="InterPro" id="IPR013083">
    <property type="entry name" value="Znf_RING/FYVE/PHD"/>
</dbReference>
<comment type="pathway">
    <text evidence="2">Protein modification; protein ubiquitination.</text>
</comment>
<comment type="catalytic activity">
    <reaction evidence="1">
        <text>S-ubiquitinyl-[E2 ubiquitin-conjugating enzyme]-L-cysteine + [acceptor protein]-L-lysine = [E2 ubiquitin-conjugating enzyme]-L-cysteine + N(6)-ubiquitinyl-[acceptor protein]-L-lysine.</text>
        <dbReference type="EC" id="2.3.2.27"/>
    </reaction>
</comment>
<dbReference type="GO" id="GO:0005634">
    <property type="term" value="C:nucleus"/>
    <property type="evidence" value="ECO:0007669"/>
    <property type="project" value="UniProtKB-ARBA"/>
</dbReference>
<dbReference type="PANTHER" id="PTHR45647">
    <property type="entry name" value="OS02G0152300 PROTEIN"/>
    <property type="match status" value="1"/>
</dbReference>
<dbReference type="Gene3D" id="3.30.200.20">
    <property type="entry name" value="Phosphorylase Kinase, domain 1"/>
    <property type="match status" value="1"/>
</dbReference>
<evidence type="ECO:0000256" key="5">
    <source>
        <dbReference type="ARBA" id="ARBA00022670"/>
    </source>
</evidence>
<dbReference type="PROSITE" id="PS51698">
    <property type="entry name" value="U_BOX"/>
    <property type="match status" value="2"/>
</dbReference>
<dbReference type="InterPro" id="IPR008266">
    <property type="entry name" value="Tyr_kinase_AS"/>
</dbReference>
<feature type="domain" description="Protein kinase" evidence="11">
    <location>
        <begin position="818"/>
        <end position="1125"/>
    </location>
</feature>
<evidence type="ECO:0000259" key="12">
    <source>
        <dbReference type="PROSITE" id="PS51698"/>
    </source>
</evidence>
<evidence type="ECO:0000256" key="4">
    <source>
        <dbReference type="ARBA" id="ARBA00012483"/>
    </source>
</evidence>
<evidence type="ECO:0000256" key="6">
    <source>
        <dbReference type="ARBA" id="ARBA00022679"/>
    </source>
</evidence>
<dbReference type="GO" id="GO:0016567">
    <property type="term" value="P:protein ubiquitination"/>
    <property type="evidence" value="ECO:0007669"/>
    <property type="project" value="UniProtKB-UniPathway"/>
</dbReference>
<reference evidence="14" key="2">
    <citation type="submission" date="2013-12" db="EMBL/GenBank/DDBJ databases">
        <authorList>
            <person name="Yu Y."/>
            <person name="Lee S."/>
            <person name="de Baynast K."/>
            <person name="Wissotski M."/>
            <person name="Liu L."/>
            <person name="Talag J."/>
            <person name="Goicoechea J."/>
            <person name="Angelova A."/>
            <person name="Jetty R."/>
            <person name="Kudrna D."/>
            <person name="Golser W."/>
            <person name="Rivera L."/>
            <person name="Zhang J."/>
            <person name="Wing R."/>
        </authorList>
    </citation>
    <scope>NUCLEOTIDE SEQUENCE</scope>
</reference>
<keyword evidence="5" id="KW-0645">Protease</keyword>
<dbReference type="Gene3D" id="3.30.40.10">
    <property type="entry name" value="Zinc/RING finger domain, C3HC4 (zinc finger)"/>
    <property type="match status" value="2"/>
</dbReference>
<keyword evidence="14" id="KW-1185">Reference proteome</keyword>
<dbReference type="EnsemblPlants" id="LPERR03G18760.1">
    <property type="protein sequence ID" value="LPERR03G18760.1"/>
    <property type="gene ID" value="LPERR03G18760"/>
</dbReference>
<dbReference type="GO" id="GO:0006508">
    <property type="term" value="P:proteolysis"/>
    <property type="evidence" value="ECO:0007669"/>
    <property type="project" value="UniProtKB-KW"/>
</dbReference>
<evidence type="ECO:0000256" key="3">
    <source>
        <dbReference type="ARBA" id="ARBA00009085"/>
    </source>
</evidence>
<proteinExistence type="inferred from homology"/>
<evidence type="ECO:0000256" key="9">
    <source>
        <dbReference type="ARBA" id="ARBA00022807"/>
    </source>
</evidence>
<evidence type="ECO:0000256" key="10">
    <source>
        <dbReference type="SAM" id="Coils"/>
    </source>
</evidence>
<dbReference type="InterPro" id="IPR001245">
    <property type="entry name" value="Ser-Thr/Tyr_kinase_cat_dom"/>
</dbReference>
<feature type="domain" description="Protein kinase" evidence="11">
    <location>
        <begin position="288"/>
        <end position="544"/>
    </location>
</feature>
<evidence type="ECO:0000256" key="1">
    <source>
        <dbReference type="ARBA" id="ARBA00000900"/>
    </source>
</evidence>
<feature type="domain" description="U-box" evidence="12">
    <location>
        <begin position="563"/>
        <end position="638"/>
    </location>
</feature>
<dbReference type="GO" id="GO:0008234">
    <property type="term" value="F:cysteine-type peptidase activity"/>
    <property type="evidence" value="ECO:0007669"/>
    <property type="project" value="UniProtKB-KW"/>
</dbReference>
<evidence type="ECO:0000313" key="13">
    <source>
        <dbReference type="EnsemblPlants" id="LPERR03G18760.1"/>
    </source>
</evidence>
<dbReference type="Gramene" id="LPERR03G18760.1">
    <property type="protein sequence ID" value="LPERR03G18760.1"/>
    <property type="gene ID" value="LPERR03G18760"/>
</dbReference>
<dbReference type="Proteomes" id="UP000032180">
    <property type="component" value="Chromosome 3"/>
</dbReference>
<dbReference type="GO" id="GO:0061630">
    <property type="term" value="F:ubiquitin protein ligase activity"/>
    <property type="evidence" value="ECO:0007669"/>
    <property type="project" value="UniProtKB-EC"/>
</dbReference>
<dbReference type="SMART" id="SM00504">
    <property type="entry name" value="Ubox"/>
    <property type="match status" value="2"/>
</dbReference>
<dbReference type="CDD" id="cd16655">
    <property type="entry name" value="RING-Ubox_WDSUB1-like"/>
    <property type="match status" value="2"/>
</dbReference>
<sequence>MPPTYRIIKVARDEDFRSRIGEDGHYFDLVDFRRIEGFRLPDSLTISSLKSPDRFNFSQAMIARKFGTPVQCQRLWRWTKRNNKTYRINRPLTAEEEDLSVLHPHSLQTETKTDHALVFLKLFDPEKAQLRYVGSLYVNGSSMPSEILPKLRSLAGFSASETIELYEEIKFDPSVMCEPIDIDLTFSASEIITGDIICYQKSPPQNWGIYSSVASFLQHVCDHKKKWKRRILEEEIASFKLQADTDRLKKEETMTDNAVRQVNELLDQSSYVFLDFSPEDLEQAADHFNHGRKVGDTEYGQTYKGMIHNNMVAIKLSSSQSLFLQEVSVLRQWRHPNIISFIGVCTEISVLVYEWVSNGNLEDRIVCTNDSPPLSWHIRTQIIGDICCALLFLHSNKPTALVHGDLRPCNILIDANYRSKLCNIGMSNLFVQPGSCPPNLMERLPYMDPEFNFTGEITALSDVYSLGVIILRLLTGMAPYNLSKKVAESLEGNSLPLLIDKSAGDWPYIEAKQLAVLGLSCVEMTRDKRPDLLNKVWKVVQPLMRKHPAASWPYIQSTSVESSAPAPFICPIRMEIMKDPQVASDGFTYEAEAIGSWFDRGNSSRSPMTNLPLPNLHLIPNRVLCSSIQEYIQQQQHNGWRAVVVTEEDFRSRIGKHGHYFDLIDFNRIDGFNVRASTIILNFKSTDRFNFSQWNLAAVFGTPVHCQRLWLWSRRQNKTYRVIRPLTIEEEKLSVLRSHSLPIWSNRDDALLFIKYYDQEHSYGQQFFEIQFEPSVMCEPIDIHKTFSAGDIGTGDIICYRKIKKPKDLPKKYISIEYFLHRVCGQEMYEEERKVHILEEEIVALKRQAETCLLQKEEALTACDQFKHERDNAVRQVNELRDQRTHVILNFSRKDLEQATQHFSNAGKVSILGQWRHPNIITFIGVCSETSALVYEWLPNGNLEDRIVRTNDSPPLSWHNRTRIIGEICCALLFLHSNKPIALVHGDLRPCNILIDANYRSKLCNIVMYNLFLQPGSSPPNLTERLPYMEEYVTTGELTTLSDVYSLGVIILRLLTGMPPLNLLKKVAESLKDDSLHLLIDKFAGDWPYIEAKQLAVLGLSCAEMTREKRPDLLNKVWKEIQPLMRKPPAASWSCIQSASTESSTPAPFVCPISMDIMKDPQVASDGFTYEAEAIKCWFDRGYSRSPMTNLPLPNLNLIPNRILCSSIQEYLEQQQ</sequence>
<dbReference type="InterPro" id="IPR000719">
    <property type="entry name" value="Prot_kinase_dom"/>
</dbReference>
<dbReference type="InterPro" id="IPR051348">
    <property type="entry name" value="U-box_ubiquitin_ligases"/>
</dbReference>
<dbReference type="Gene3D" id="1.10.510.10">
    <property type="entry name" value="Transferase(Phosphotransferase) domain 1"/>
    <property type="match status" value="2"/>
</dbReference>
<name>A0A0D9VVE0_9ORYZ</name>
<dbReference type="SUPFAM" id="SSF56112">
    <property type="entry name" value="Protein kinase-like (PK-like)"/>
    <property type="match status" value="2"/>
</dbReference>
<protein>
    <recommendedName>
        <fullName evidence="4">RING-type E3 ubiquitin transferase</fullName>
        <ecNumber evidence="4">2.3.2.27</ecNumber>
    </recommendedName>
</protein>
<dbReference type="PROSITE" id="PS50011">
    <property type="entry name" value="PROTEIN_KINASE_DOM"/>
    <property type="match status" value="2"/>
</dbReference>
<dbReference type="Gene3D" id="3.10.20.90">
    <property type="entry name" value="Phosphatidylinositol 3-kinase Catalytic Subunit, Chain A, domain 1"/>
    <property type="match status" value="2"/>
</dbReference>
<dbReference type="eggNOG" id="KOG1863">
    <property type="taxonomic scope" value="Eukaryota"/>
</dbReference>
<evidence type="ECO:0000313" key="14">
    <source>
        <dbReference type="Proteomes" id="UP000032180"/>
    </source>
</evidence>
<evidence type="ECO:0000259" key="11">
    <source>
        <dbReference type="PROSITE" id="PS50011"/>
    </source>
</evidence>
<dbReference type="SUPFAM" id="SSF57850">
    <property type="entry name" value="RING/U-box"/>
    <property type="match status" value="2"/>
</dbReference>
<dbReference type="UniPathway" id="UPA00143"/>
<evidence type="ECO:0000256" key="7">
    <source>
        <dbReference type="ARBA" id="ARBA00022786"/>
    </source>
</evidence>
<keyword evidence="6" id="KW-0808">Transferase</keyword>
<evidence type="ECO:0000256" key="2">
    <source>
        <dbReference type="ARBA" id="ARBA00004906"/>
    </source>
</evidence>
<comment type="similarity">
    <text evidence="3">Belongs to the peptidase C19 family.</text>
</comment>
<dbReference type="STRING" id="77586.A0A0D9VVE0"/>
<keyword evidence="10" id="KW-0175">Coiled coil</keyword>
<dbReference type="PANTHER" id="PTHR45647:SF50">
    <property type="entry name" value="U-BOX DOMAIN-CONTAINING PROTEIN 57"/>
    <property type="match status" value="1"/>
</dbReference>
<dbReference type="Pfam" id="PF12436">
    <property type="entry name" value="USP7_ICP0_bdg"/>
    <property type="match status" value="1"/>
</dbReference>
<feature type="domain" description="U-box" evidence="12">
    <location>
        <begin position="1144"/>
        <end position="1216"/>
    </location>
</feature>
<keyword evidence="7" id="KW-0833">Ubl conjugation pathway</keyword>
<dbReference type="Pfam" id="PF04564">
    <property type="entry name" value="U-box"/>
    <property type="match status" value="2"/>
</dbReference>
<dbReference type="InterPro" id="IPR003613">
    <property type="entry name" value="Ubox_domain"/>
</dbReference>
<keyword evidence="8" id="KW-0378">Hydrolase</keyword>
<organism evidence="13 14">
    <name type="scientific">Leersia perrieri</name>
    <dbReference type="NCBI Taxonomy" id="77586"/>
    <lineage>
        <taxon>Eukaryota</taxon>
        <taxon>Viridiplantae</taxon>
        <taxon>Streptophyta</taxon>
        <taxon>Embryophyta</taxon>
        <taxon>Tracheophyta</taxon>
        <taxon>Spermatophyta</taxon>
        <taxon>Magnoliopsida</taxon>
        <taxon>Liliopsida</taxon>
        <taxon>Poales</taxon>
        <taxon>Poaceae</taxon>
        <taxon>BOP clade</taxon>
        <taxon>Oryzoideae</taxon>
        <taxon>Oryzeae</taxon>
        <taxon>Oryzinae</taxon>
        <taxon>Leersia</taxon>
    </lineage>
</organism>
<keyword evidence="9" id="KW-0788">Thiol protease</keyword>
<dbReference type="GO" id="GO:0004672">
    <property type="term" value="F:protein kinase activity"/>
    <property type="evidence" value="ECO:0007669"/>
    <property type="project" value="InterPro"/>
</dbReference>
<evidence type="ECO:0000256" key="8">
    <source>
        <dbReference type="ARBA" id="ARBA00022801"/>
    </source>
</evidence>
<accession>A0A0D9VVE0</accession>
<dbReference type="GO" id="GO:0101005">
    <property type="term" value="F:deubiquitinase activity"/>
    <property type="evidence" value="ECO:0007669"/>
    <property type="project" value="UniProtKB-ARBA"/>
</dbReference>
<reference evidence="13 14" key="1">
    <citation type="submission" date="2012-08" db="EMBL/GenBank/DDBJ databases">
        <title>Oryza genome evolution.</title>
        <authorList>
            <person name="Wing R.A."/>
        </authorList>
    </citation>
    <scope>NUCLEOTIDE SEQUENCE</scope>
</reference>
<dbReference type="AlphaFoldDB" id="A0A0D9VVE0"/>
<dbReference type="PROSITE" id="PS00109">
    <property type="entry name" value="PROTEIN_KINASE_TYR"/>
    <property type="match status" value="2"/>
</dbReference>
<dbReference type="InterPro" id="IPR024729">
    <property type="entry name" value="USP7_ICP0-binding_dom"/>
</dbReference>
<reference evidence="13" key="3">
    <citation type="submission" date="2015-04" db="UniProtKB">
        <authorList>
            <consortium name="EnsemblPlants"/>
        </authorList>
    </citation>
    <scope>IDENTIFICATION</scope>
</reference>
<dbReference type="HOGENOM" id="CLU_271201_0_0_1"/>
<dbReference type="Pfam" id="PF07714">
    <property type="entry name" value="PK_Tyr_Ser-Thr"/>
    <property type="match status" value="2"/>
</dbReference>
<dbReference type="GO" id="GO:0005524">
    <property type="term" value="F:ATP binding"/>
    <property type="evidence" value="ECO:0007669"/>
    <property type="project" value="InterPro"/>
</dbReference>
<dbReference type="FunFam" id="3.10.20.90:FF:000050">
    <property type="entry name" value="Ubiquitin carboxyl-terminal hydrolase 13"/>
    <property type="match status" value="1"/>
</dbReference>
<dbReference type="InterPro" id="IPR011009">
    <property type="entry name" value="Kinase-like_dom_sf"/>
</dbReference>